<organism evidence="7 8">
    <name type="scientific">Hyphococcus aureus</name>
    <dbReference type="NCBI Taxonomy" id="2666033"/>
    <lineage>
        <taxon>Bacteria</taxon>
        <taxon>Pseudomonadati</taxon>
        <taxon>Pseudomonadota</taxon>
        <taxon>Alphaproteobacteria</taxon>
        <taxon>Parvularculales</taxon>
        <taxon>Parvularculaceae</taxon>
        <taxon>Hyphococcus</taxon>
    </lineage>
</organism>
<keyword evidence="3 5" id="KW-1133">Transmembrane helix</keyword>
<keyword evidence="8" id="KW-1185">Reference proteome</keyword>
<keyword evidence="4 5" id="KW-0472">Membrane</keyword>
<reference evidence="7 8" key="1">
    <citation type="submission" date="2024-09" db="EMBL/GenBank/DDBJ databases">
        <authorList>
            <person name="Zhang Z.-H."/>
        </authorList>
    </citation>
    <scope>NUCLEOTIDE SEQUENCE [LARGE SCALE GENOMIC DNA]</scope>
    <source>
        <strain evidence="7 8">HHTR114</strain>
    </source>
</reference>
<evidence type="ECO:0000256" key="4">
    <source>
        <dbReference type="ARBA" id="ARBA00023136"/>
    </source>
</evidence>
<accession>A0ABW1KQV2</accession>
<comment type="caution">
    <text evidence="7">The sequence shown here is derived from an EMBL/GenBank/DDBJ whole genome shotgun (WGS) entry which is preliminary data.</text>
</comment>
<dbReference type="NCBIfam" id="TIGR00367">
    <property type="entry name" value="calcium/sodium antiporter"/>
    <property type="match status" value="1"/>
</dbReference>
<dbReference type="Pfam" id="PF01699">
    <property type="entry name" value="Na_Ca_ex"/>
    <property type="match status" value="2"/>
</dbReference>
<proteinExistence type="predicted"/>
<feature type="transmembrane region" description="Helical" evidence="5">
    <location>
        <begin position="76"/>
        <end position="96"/>
    </location>
</feature>
<evidence type="ECO:0000256" key="5">
    <source>
        <dbReference type="SAM" id="Phobius"/>
    </source>
</evidence>
<evidence type="ECO:0000256" key="1">
    <source>
        <dbReference type="ARBA" id="ARBA00004141"/>
    </source>
</evidence>
<feature type="transmembrane region" description="Helical" evidence="5">
    <location>
        <begin position="164"/>
        <end position="196"/>
    </location>
</feature>
<evidence type="ECO:0000256" key="2">
    <source>
        <dbReference type="ARBA" id="ARBA00022692"/>
    </source>
</evidence>
<feature type="transmembrane region" description="Helical" evidence="5">
    <location>
        <begin position="202"/>
        <end position="223"/>
    </location>
</feature>
<feature type="domain" description="Sodium/calcium exchanger membrane region" evidence="6">
    <location>
        <begin position="167"/>
        <end position="307"/>
    </location>
</feature>
<dbReference type="InterPro" id="IPR044880">
    <property type="entry name" value="NCX_ion-bd_dom_sf"/>
</dbReference>
<dbReference type="RefSeq" id="WP_379880727.1">
    <property type="nucleotide sequence ID" value="NZ_JBHPON010000001.1"/>
</dbReference>
<feature type="transmembrane region" description="Helical" evidence="5">
    <location>
        <begin position="269"/>
        <end position="286"/>
    </location>
</feature>
<dbReference type="PANTHER" id="PTHR10846">
    <property type="entry name" value="SODIUM/POTASSIUM/CALCIUM EXCHANGER"/>
    <property type="match status" value="1"/>
</dbReference>
<evidence type="ECO:0000259" key="6">
    <source>
        <dbReference type="Pfam" id="PF01699"/>
    </source>
</evidence>
<evidence type="ECO:0000256" key="3">
    <source>
        <dbReference type="ARBA" id="ARBA00022989"/>
    </source>
</evidence>
<dbReference type="Proteomes" id="UP001596116">
    <property type="component" value="Unassembled WGS sequence"/>
</dbReference>
<name>A0ABW1KQV2_9PROT</name>
<dbReference type="InterPro" id="IPR004837">
    <property type="entry name" value="NaCa_Exmemb"/>
</dbReference>
<dbReference type="InterPro" id="IPR004481">
    <property type="entry name" value="K/Na/Ca-exchanger"/>
</dbReference>
<protein>
    <submittedName>
        <fullName evidence="7">Calcium/sodium antiporter</fullName>
    </submittedName>
</protein>
<keyword evidence="2 5" id="KW-0812">Transmembrane</keyword>
<dbReference type="PANTHER" id="PTHR10846:SF8">
    <property type="entry name" value="INNER MEMBRANE PROTEIN YRBG"/>
    <property type="match status" value="1"/>
</dbReference>
<feature type="transmembrane region" description="Helical" evidence="5">
    <location>
        <begin position="125"/>
        <end position="143"/>
    </location>
</feature>
<feature type="transmembrane region" description="Helical" evidence="5">
    <location>
        <begin position="293"/>
        <end position="309"/>
    </location>
</feature>
<feature type="domain" description="Sodium/calcium exchanger membrane region" evidence="6">
    <location>
        <begin position="2"/>
        <end position="142"/>
    </location>
</feature>
<gene>
    <name evidence="7" type="ORF">ACFMB1_00435</name>
</gene>
<dbReference type="Gene3D" id="6.10.280.80">
    <property type="entry name" value="NCX, peripheral helical region"/>
    <property type="match status" value="1"/>
</dbReference>
<evidence type="ECO:0000313" key="8">
    <source>
        <dbReference type="Proteomes" id="UP001596116"/>
    </source>
</evidence>
<comment type="subcellular location">
    <subcellularLocation>
        <location evidence="1">Membrane</location>
        <topology evidence="1">Multi-pass membrane protein</topology>
    </subcellularLocation>
</comment>
<dbReference type="Gene3D" id="1.20.1420.30">
    <property type="entry name" value="NCX, central ion-binding region"/>
    <property type="match status" value="1"/>
</dbReference>
<dbReference type="EMBL" id="JBHPON010000001">
    <property type="protein sequence ID" value="MFC6033984.1"/>
    <property type="molecule type" value="Genomic_DNA"/>
</dbReference>
<sequence>MFWLFIAIGLVLLTLGAESLIRGATALARRFGLSELLIGVTLVGFGTSAPELVSSISAAFAGSPGVAVGNVVGSNIANILLILGVAALIAPVPVGADGFRRDAPVLAFSTLAAIGVSMTGEYGRIAGGAFVAALLVYIAWAYMTEKRASEAQLLDIPHEARRPFFPSVAFAIAGLALLIGGAKLLITGAIGIATAFNVSETLIGLTIVAVGTSLPELMTSVVASLRGKSDLAFGNIVGSNIYNILGILGATALVHPVAAPFAIIRFDNWIMAAATAALILFAITGNRIERWEGAVLVLGYAAYISFLAVNA</sequence>
<evidence type="ECO:0000313" key="7">
    <source>
        <dbReference type="EMBL" id="MFC6033984.1"/>
    </source>
</evidence>